<protein>
    <submittedName>
        <fullName evidence="4">PE-PPE domain protein</fullName>
    </submittedName>
</protein>
<dbReference type="PROSITE" id="PS51318">
    <property type="entry name" value="TAT"/>
    <property type="match status" value="1"/>
</dbReference>
<organism evidence="4">
    <name type="scientific">uncultured Mycobacterium sp</name>
    <dbReference type="NCBI Taxonomy" id="171292"/>
    <lineage>
        <taxon>Bacteria</taxon>
        <taxon>Bacillati</taxon>
        <taxon>Actinomycetota</taxon>
        <taxon>Actinomycetes</taxon>
        <taxon>Mycobacteriales</taxon>
        <taxon>Mycobacteriaceae</taxon>
        <taxon>Mycobacterium</taxon>
        <taxon>environmental samples</taxon>
    </lineage>
</organism>
<feature type="region of interest" description="Disordered" evidence="1">
    <location>
        <begin position="324"/>
        <end position="380"/>
    </location>
</feature>
<feature type="compositionally biased region" description="Low complexity" evidence="1">
    <location>
        <begin position="346"/>
        <end position="361"/>
    </location>
</feature>
<keyword evidence="2" id="KW-0732">Signal</keyword>
<feature type="signal peptide" evidence="2">
    <location>
        <begin position="1"/>
        <end position="33"/>
    </location>
</feature>
<dbReference type="InterPro" id="IPR006311">
    <property type="entry name" value="TAT_signal"/>
</dbReference>
<dbReference type="AlphaFoldDB" id="A0A1Y5PL31"/>
<evidence type="ECO:0000259" key="3">
    <source>
        <dbReference type="Pfam" id="PF08237"/>
    </source>
</evidence>
<feature type="chain" id="PRO_5039692940" evidence="2">
    <location>
        <begin position="34"/>
        <end position="380"/>
    </location>
</feature>
<proteinExistence type="predicted"/>
<dbReference type="InterPro" id="IPR013228">
    <property type="entry name" value="PE-PPE_C"/>
</dbReference>
<feature type="compositionally biased region" description="Low complexity" evidence="1">
    <location>
        <begin position="324"/>
        <end position="336"/>
    </location>
</feature>
<sequence length="380" mass="39639">MMMKLGGRRLTLPVTSVAAVAAAVAVGMTPTVATAPALTAATVDYLRGTNIGWTPTDQQYRDFISRVLDGTDTPSDAPASSGLVNYNAGFWPFSNNGIFDLTWNKSVAQGVAHLEAKDPEGDVVFGNSQGAVVISRYKAAHPEGTGNTFVLVENPSRPNGGILERFAGLYIPILDISLSGATPDNGDTTVDVARQYDGWADFPTYPLNFLATANAIAGMILVHGQTQTELTAAQIEAAKAGGSAYYQVHGDTTYYLIRTPLVPLLMPLKGIVPDPILGAIDPVLRTFIEMGYDRGDYSKPTKAQLFPPVSLPSLPTATTVQKAAAAEAASTPVTTPKASSPKKVGSANKATSAKAAASSHSDGPKKSTGGSARPSKKTAD</sequence>
<dbReference type="InterPro" id="IPR029058">
    <property type="entry name" value="AB_hydrolase_fold"/>
</dbReference>
<dbReference type="EMBL" id="FLQS01000078">
    <property type="protein sequence ID" value="SBS79447.1"/>
    <property type="molecule type" value="Genomic_DNA"/>
</dbReference>
<evidence type="ECO:0000256" key="1">
    <source>
        <dbReference type="SAM" id="MobiDB-lite"/>
    </source>
</evidence>
<gene>
    <name evidence="4" type="ORF">MHPYR_80036</name>
</gene>
<accession>A0A1Y5PL31</accession>
<name>A0A1Y5PL31_9MYCO</name>
<evidence type="ECO:0000313" key="4">
    <source>
        <dbReference type="EMBL" id="SBS79447.1"/>
    </source>
</evidence>
<feature type="domain" description="PE-PPE" evidence="3">
    <location>
        <begin position="81"/>
        <end position="293"/>
    </location>
</feature>
<dbReference type="Gene3D" id="3.40.50.1820">
    <property type="entry name" value="alpha/beta hydrolase"/>
    <property type="match status" value="1"/>
</dbReference>
<evidence type="ECO:0000256" key="2">
    <source>
        <dbReference type="SAM" id="SignalP"/>
    </source>
</evidence>
<dbReference type="Pfam" id="PF08237">
    <property type="entry name" value="PE-PPE"/>
    <property type="match status" value="1"/>
</dbReference>
<reference evidence="4" key="1">
    <citation type="submission" date="2016-03" db="EMBL/GenBank/DDBJ databases">
        <authorList>
            <person name="Ploux O."/>
        </authorList>
    </citation>
    <scope>NUCLEOTIDE SEQUENCE</scope>
    <source>
        <strain evidence="4">UC10</strain>
    </source>
</reference>